<dbReference type="OMA" id="FLAWHFS"/>
<dbReference type="PANTHER" id="PTHR23248">
    <property type="entry name" value="PHOSPHOLIPID SCRAMBLASE-RELATED"/>
    <property type="match status" value="1"/>
</dbReference>
<dbReference type="Proteomes" id="UP000092993">
    <property type="component" value="Unassembled WGS sequence"/>
</dbReference>
<comment type="caution">
    <text evidence="3">The sequence shown here is derived from an EMBL/GenBank/DDBJ whole genome shotgun (WGS) entry which is preliminary data.</text>
</comment>
<name>A0A1C7MGH6_GRIFR</name>
<comment type="similarity">
    <text evidence="1 2">Belongs to the phospholipid scramblase family.</text>
</comment>
<dbReference type="GO" id="GO:0017128">
    <property type="term" value="F:phospholipid scramblase activity"/>
    <property type="evidence" value="ECO:0007669"/>
    <property type="project" value="InterPro"/>
</dbReference>
<sequence length="249" mass="29143">MLNVFLGFEQTNRYVITNEDGETLGFVAEEPRGMLSTFSRQLFRTHRPFRAIIMDSEGSPILWIRRPFAFINSRMFVQKLKDPTEYTSEGEPILDIFAEVQQRWHPWRRRYDLFFREKAHRIISTTSEPQQPEIVPELFHQFAKIDEGFLAWHFTLRGPHGEPIAGVNRTFRGFGREIFTDTGQYFIDFNPSSSLIEDESESPSQYVIRNLSLEERALVLAQAVNIDFDYFSRHSQGGGGGWIFFHSYE</sequence>
<dbReference type="AlphaFoldDB" id="A0A1C7MGH6"/>
<proteinExistence type="inferred from homology"/>
<evidence type="ECO:0000313" key="4">
    <source>
        <dbReference type="Proteomes" id="UP000092993"/>
    </source>
</evidence>
<evidence type="ECO:0000256" key="1">
    <source>
        <dbReference type="ARBA" id="ARBA00005350"/>
    </source>
</evidence>
<evidence type="ECO:0000256" key="2">
    <source>
        <dbReference type="RuleBase" id="RU363116"/>
    </source>
</evidence>
<dbReference type="InterPro" id="IPR025659">
    <property type="entry name" value="Tubby-like_C"/>
</dbReference>
<accession>A0A1C7MGH6</accession>
<protein>
    <recommendedName>
        <fullName evidence="2">Phospholipid scramblase</fullName>
    </recommendedName>
</protein>
<dbReference type="OrthoDB" id="191150at2759"/>
<dbReference type="SUPFAM" id="SSF54518">
    <property type="entry name" value="Tubby C-terminal domain-like"/>
    <property type="match status" value="1"/>
</dbReference>
<organism evidence="3 4">
    <name type="scientific">Grifola frondosa</name>
    <name type="common">Maitake</name>
    <name type="synonym">Polyporus frondosus</name>
    <dbReference type="NCBI Taxonomy" id="5627"/>
    <lineage>
        <taxon>Eukaryota</taxon>
        <taxon>Fungi</taxon>
        <taxon>Dikarya</taxon>
        <taxon>Basidiomycota</taxon>
        <taxon>Agaricomycotina</taxon>
        <taxon>Agaricomycetes</taxon>
        <taxon>Polyporales</taxon>
        <taxon>Grifolaceae</taxon>
        <taxon>Grifola</taxon>
    </lineage>
</organism>
<dbReference type="GO" id="GO:0005886">
    <property type="term" value="C:plasma membrane"/>
    <property type="evidence" value="ECO:0007669"/>
    <property type="project" value="TreeGrafter"/>
</dbReference>
<dbReference type="InterPro" id="IPR005552">
    <property type="entry name" value="Scramblase"/>
</dbReference>
<dbReference type="PANTHER" id="PTHR23248:SF9">
    <property type="entry name" value="PHOSPHOLIPID SCRAMBLASE"/>
    <property type="match status" value="1"/>
</dbReference>
<keyword evidence="4" id="KW-1185">Reference proteome</keyword>
<gene>
    <name evidence="3" type="ORF">A0H81_04134</name>
</gene>
<evidence type="ECO:0000313" key="3">
    <source>
        <dbReference type="EMBL" id="OBZ75940.1"/>
    </source>
</evidence>
<dbReference type="Pfam" id="PF03803">
    <property type="entry name" value="Scramblase"/>
    <property type="match status" value="1"/>
</dbReference>
<dbReference type="EMBL" id="LUGG01000004">
    <property type="protein sequence ID" value="OBZ75940.1"/>
    <property type="molecule type" value="Genomic_DNA"/>
</dbReference>
<reference evidence="3 4" key="1">
    <citation type="submission" date="2016-03" db="EMBL/GenBank/DDBJ databases">
        <title>Whole genome sequencing of Grifola frondosa 9006-11.</title>
        <authorList>
            <person name="Min B."/>
            <person name="Park H."/>
            <person name="Kim J.-G."/>
            <person name="Cho H."/>
            <person name="Oh Y.-L."/>
            <person name="Kong W.-S."/>
            <person name="Choi I.-G."/>
        </authorList>
    </citation>
    <scope>NUCLEOTIDE SEQUENCE [LARGE SCALE GENOMIC DNA]</scope>
    <source>
        <strain evidence="3 4">9006-11</strain>
    </source>
</reference>
<dbReference type="STRING" id="5627.A0A1C7MGH6"/>